<proteinExistence type="predicted"/>
<evidence type="ECO:0000256" key="1">
    <source>
        <dbReference type="SAM" id="Phobius"/>
    </source>
</evidence>
<evidence type="ECO:0000313" key="2">
    <source>
        <dbReference type="EMBL" id="GAA0036473.1"/>
    </source>
</evidence>
<evidence type="ECO:0000313" key="3">
    <source>
        <dbReference type="Proteomes" id="UP001498238"/>
    </source>
</evidence>
<protein>
    <submittedName>
        <fullName evidence="2">Uncharacterized protein</fullName>
    </submittedName>
</protein>
<sequence length="439" mass="48215">MPYFLCALLLVALAEAWKMNTTVSLWTFLTAHLVTTNLYSIVTSGSKRASYSAQFLYFLVMAIILAGLTFFVSINSKYVVYFTPDARGVVLGIWTAIFTGIAFAGFQAITNAGGSSAGANSTLGGLKIKDFYVGAAAESALRHNANLPLMLAVIEVESRNRPTPLRRIELWLFRVMPDGIGPKSLGIAQADDFEKSLKSSERGMSEDGQNVSLGEVDVKSIELLAKKLSGTAGEQFGERLGPFEIKSYANRVNKTPQYLSAVARIYDGMHDGEFGFMQNLSLKPQRSTEDDMTMNDSGVAISDAIPIEESETIQDIEQFDANDSPIDSGDDWIILEEIELIAPWAVRYGDKVYVQMKISVDAIQEVKFEMLGDFDGRFVVDWLKVSKERECFKQGLFELSAKGVGLRVSLLSADGAVYVMPPLEYSADRDFSTVESSDG</sequence>
<feature type="transmembrane region" description="Helical" evidence="1">
    <location>
        <begin position="86"/>
        <end position="106"/>
    </location>
</feature>
<organism evidence="2 3">
    <name type="scientific">Brevibacterium metallidurans</name>
    <dbReference type="NCBI Taxonomy" id="1482676"/>
    <lineage>
        <taxon>Bacteria</taxon>
        <taxon>Bacillati</taxon>
        <taxon>Actinomycetota</taxon>
        <taxon>Actinomycetes</taxon>
        <taxon>Micrococcales</taxon>
        <taxon>Brevibacteriaceae</taxon>
        <taxon>Brevibacterium</taxon>
    </lineage>
</organism>
<feature type="transmembrane region" description="Helical" evidence="1">
    <location>
        <begin position="55"/>
        <end position="74"/>
    </location>
</feature>
<keyword evidence="3" id="KW-1185">Reference proteome</keyword>
<feature type="transmembrane region" description="Helical" evidence="1">
    <location>
        <begin position="26"/>
        <end position="43"/>
    </location>
</feature>
<keyword evidence="1" id="KW-0812">Transmembrane</keyword>
<comment type="caution">
    <text evidence="2">The sequence shown here is derived from an EMBL/GenBank/DDBJ whole genome shotgun (WGS) entry which is preliminary data.</text>
</comment>
<dbReference type="Proteomes" id="UP001498238">
    <property type="component" value="Unassembled WGS sequence"/>
</dbReference>
<dbReference type="EMBL" id="BAAAAF010000010">
    <property type="protein sequence ID" value="GAA0036473.1"/>
    <property type="molecule type" value="Genomic_DNA"/>
</dbReference>
<name>A0ABN0SQE3_9MICO</name>
<keyword evidence="1" id="KW-0472">Membrane</keyword>
<accession>A0ABN0SQE3</accession>
<gene>
    <name evidence="2" type="ORF">NCCP602_24340</name>
</gene>
<keyword evidence="1" id="KW-1133">Transmembrane helix</keyword>
<reference evidence="2 3" key="1">
    <citation type="submission" date="2024-01" db="EMBL/GenBank/DDBJ databases">
        <title>Characterization of antibiotic resistant novel bacterial strains and their environmental applications.</title>
        <authorList>
            <person name="Manzoor S."/>
            <person name="Abbas S."/>
            <person name="Arshad M."/>
            <person name="Ahmed I."/>
        </authorList>
    </citation>
    <scope>NUCLEOTIDE SEQUENCE [LARGE SCALE GENOMIC DNA]</scope>
    <source>
        <strain evidence="2 3">NCCP-602</strain>
    </source>
</reference>